<sequence>MGLFNRKKVDPLDLPLEERAQIASLNGSNALAVFEEAAYALDASARDLQEIASQAHELADITLRSGELEAEAILTAARARADELKVTGISLDEEAAGHVRRAVKIRELVGA</sequence>
<name>A0AAU8FW80_9MICO</name>
<proteinExistence type="predicted"/>
<dbReference type="RefSeq" id="WP_353707261.1">
    <property type="nucleotide sequence ID" value="NZ_CP159290.1"/>
</dbReference>
<evidence type="ECO:0000313" key="1">
    <source>
        <dbReference type="EMBL" id="XCH28853.1"/>
    </source>
</evidence>
<dbReference type="AlphaFoldDB" id="A0AAU8FW80"/>
<reference evidence="1" key="1">
    <citation type="submission" date="2024-06" db="EMBL/GenBank/DDBJ databases">
        <title>Complete genome sequence of the cellulolytic actinobacterium, Cellulosimicrobium ES-005.</title>
        <authorList>
            <person name="Matthews C.T."/>
            <person name="Underwood K.D."/>
            <person name="Ghanchi K.M."/>
            <person name="Fields S.D."/>
            <person name="Gardner S.G."/>
        </authorList>
    </citation>
    <scope>NUCLEOTIDE SEQUENCE</scope>
    <source>
        <strain evidence="1">ES-005</strain>
    </source>
</reference>
<accession>A0AAU8FW80</accession>
<gene>
    <name evidence="1" type="ORF">ABRQ22_14740</name>
</gene>
<dbReference type="EMBL" id="CP159290">
    <property type="protein sequence ID" value="XCH28853.1"/>
    <property type="molecule type" value="Genomic_DNA"/>
</dbReference>
<protein>
    <submittedName>
        <fullName evidence="1">Uncharacterized protein</fullName>
    </submittedName>
</protein>
<organism evidence="1">
    <name type="scientific">Cellulosimicrobium sp. ES-005</name>
    <dbReference type="NCBI Taxonomy" id="3163031"/>
    <lineage>
        <taxon>Bacteria</taxon>
        <taxon>Bacillati</taxon>
        <taxon>Actinomycetota</taxon>
        <taxon>Actinomycetes</taxon>
        <taxon>Micrococcales</taxon>
        <taxon>Promicromonosporaceae</taxon>
        <taxon>Cellulosimicrobium</taxon>
    </lineage>
</organism>